<proteinExistence type="predicted"/>
<feature type="region of interest" description="Disordered" evidence="2">
    <location>
        <begin position="151"/>
        <end position="182"/>
    </location>
</feature>
<dbReference type="RefSeq" id="XP_070895470.1">
    <property type="nucleotide sequence ID" value="XM_071046571.1"/>
</dbReference>
<dbReference type="SMART" id="SM00906">
    <property type="entry name" value="Fungal_trans"/>
    <property type="match status" value="1"/>
</dbReference>
<dbReference type="GeneID" id="98161735"/>
<name>A0ABR4JTU1_9EURO</name>
<evidence type="ECO:0000256" key="2">
    <source>
        <dbReference type="SAM" id="MobiDB-lite"/>
    </source>
</evidence>
<protein>
    <recommendedName>
        <fullName evidence="3">Xylanolytic transcriptional activator regulatory domain-containing protein</fullName>
    </recommendedName>
</protein>
<keyword evidence="5" id="KW-1185">Reference proteome</keyword>
<sequence>MVLRLFFLPSFSLPQRPHTLNFPSLRRSQGGRRVCDASVSHPTPATNCVKRGFNCTYGRPPPAPPVASKPSTAPQSFISSTVPSTVGSASQFPPSSSYATDSQDVYYAADSGLEDLSETVSISHIKWEEINTKMRDMEHLISSLTSIFQAHSNQPRKLTEPRSDVSSFARDQSPPVQESRYGSTTLKTGSVHIGSRSAFVDILDKTKSSSDPPRDDLITELAMGNETASYPFVDLWSSDPFTFNIGGVCDVLPPDDQCLKFLSYYKGIGAVIYPVLSDLDKLESDMKRLLDGRKRAGGVYRPDANGAVQPFGMSITFLSLCFAVLASGCQLSDLPGLSREMTSWVYVSCSYQCLRMVNYVAQPTVEIIQILLIISNVLSYNMNAGASYTMLGMTERMCMALGLHAEAKGYTPAQQEARRRVWWAMAFQNSHFSLAYDRPSITMISQPDIPYHRKSMPGHRSYFETLSRIIGVVLESLRNLMMVHHSQHRPHEIHDYVQRIRNIVAETAPHLRYREHCMSLADNIERAELRLHSSYYISVLCRVSLDPEAIKDEHKRERIRQECLSNLVSTIEAFIELHTMSKYASRTWISVQRTIASAFLLLMNTSSQQWPQTWDLVERLEIVLADHVYSDGTVNPQTRTDSAKHLSSSLEALREVNAALRKSKAQTSAAKEDAATQDIPTTFMPTPDLANIAATMPPFTEAYSMPLEDGHIGSILNQVSDVMMFPSRTY</sequence>
<evidence type="ECO:0000256" key="1">
    <source>
        <dbReference type="ARBA" id="ARBA00023242"/>
    </source>
</evidence>
<dbReference type="PANTHER" id="PTHR43374">
    <property type="entry name" value="FLAVIN PRENYLTRANSFERASE"/>
    <property type="match status" value="1"/>
</dbReference>
<dbReference type="EMBL" id="JBFXLR010000047">
    <property type="protein sequence ID" value="KAL2843197.1"/>
    <property type="molecule type" value="Genomic_DNA"/>
</dbReference>
<evidence type="ECO:0000259" key="3">
    <source>
        <dbReference type="SMART" id="SM00906"/>
    </source>
</evidence>
<dbReference type="InterPro" id="IPR004507">
    <property type="entry name" value="UbiX-like"/>
</dbReference>
<evidence type="ECO:0000313" key="4">
    <source>
        <dbReference type="EMBL" id="KAL2843197.1"/>
    </source>
</evidence>
<comment type="caution">
    <text evidence="4">The sequence shown here is derived from an EMBL/GenBank/DDBJ whole genome shotgun (WGS) entry which is preliminary data.</text>
</comment>
<accession>A0ABR4JTU1</accession>
<dbReference type="Proteomes" id="UP001610444">
    <property type="component" value="Unassembled WGS sequence"/>
</dbReference>
<feature type="domain" description="Xylanolytic transcriptional activator regulatory" evidence="3">
    <location>
        <begin position="387"/>
        <end position="463"/>
    </location>
</feature>
<keyword evidence="1" id="KW-0539">Nucleus</keyword>
<feature type="region of interest" description="Disordered" evidence="2">
    <location>
        <begin position="62"/>
        <end position="99"/>
    </location>
</feature>
<gene>
    <name evidence="4" type="ORF">BJX68DRAFT_270208</name>
</gene>
<organism evidence="4 5">
    <name type="scientific">Aspergillus pseudodeflectus</name>
    <dbReference type="NCBI Taxonomy" id="176178"/>
    <lineage>
        <taxon>Eukaryota</taxon>
        <taxon>Fungi</taxon>
        <taxon>Dikarya</taxon>
        <taxon>Ascomycota</taxon>
        <taxon>Pezizomycotina</taxon>
        <taxon>Eurotiomycetes</taxon>
        <taxon>Eurotiomycetidae</taxon>
        <taxon>Eurotiales</taxon>
        <taxon>Aspergillaceae</taxon>
        <taxon>Aspergillus</taxon>
        <taxon>Aspergillus subgen. Nidulantes</taxon>
    </lineage>
</organism>
<feature type="compositionally biased region" description="Polar residues" evidence="2">
    <location>
        <begin position="75"/>
        <end position="99"/>
    </location>
</feature>
<dbReference type="InterPro" id="IPR007219">
    <property type="entry name" value="XnlR_reg_dom"/>
</dbReference>
<reference evidence="4 5" key="1">
    <citation type="submission" date="2024-07" db="EMBL/GenBank/DDBJ databases">
        <title>Section-level genome sequencing and comparative genomics of Aspergillus sections Usti and Cavernicolus.</title>
        <authorList>
            <consortium name="Lawrence Berkeley National Laboratory"/>
            <person name="Nybo J.L."/>
            <person name="Vesth T.C."/>
            <person name="Theobald S."/>
            <person name="Frisvad J.C."/>
            <person name="Larsen T.O."/>
            <person name="Kjaerboelling I."/>
            <person name="Rothschild-Mancinelli K."/>
            <person name="Lyhne E.K."/>
            <person name="Kogle M.E."/>
            <person name="Barry K."/>
            <person name="Clum A."/>
            <person name="Na H."/>
            <person name="Ledsgaard L."/>
            <person name="Lin J."/>
            <person name="Lipzen A."/>
            <person name="Kuo A."/>
            <person name="Riley R."/>
            <person name="Mondo S."/>
            <person name="LaButti K."/>
            <person name="Haridas S."/>
            <person name="Pangalinan J."/>
            <person name="Salamov A.A."/>
            <person name="Simmons B.A."/>
            <person name="Magnuson J.K."/>
            <person name="Chen J."/>
            <person name="Drula E."/>
            <person name="Henrissat B."/>
            <person name="Wiebenga A."/>
            <person name="Lubbers R.J."/>
            <person name="Gomes A.C."/>
            <person name="Macurrencykelacurrency M.R."/>
            <person name="Stajich J."/>
            <person name="Grigoriev I.V."/>
            <person name="Mortensen U.H."/>
            <person name="De vries R.P."/>
            <person name="Baker S.E."/>
            <person name="Andersen M.R."/>
        </authorList>
    </citation>
    <scope>NUCLEOTIDE SEQUENCE [LARGE SCALE GENOMIC DNA]</scope>
    <source>
        <strain evidence="4 5">CBS 756.74</strain>
    </source>
</reference>
<feature type="compositionally biased region" description="Polar residues" evidence="2">
    <location>
        <begin position="164"/>
        <end position="182"/>
    </location>
</feature>
<dbReference type="PANTHER" id="PTHR43374:SF1">
    <property type="entry name" value="FLAVIN PRENYLTRANSFERASE PAD1, MITOCHONDRIAL"/>
    <property type="match status" value="1"/>
</dbReference>
<evidence type="ECO:0000313" key="5">
    <source>
        <dbReference type="Proteomes" id="UP001610444"/>
    </source>
</evidence>
<dbReference type="Pfam" id="PF04082">
    <property type="entry name" value="Fungal_trans"/>
    <property type="match status" value="1"/>
</dbReference>
<dbReference type="CDD" id="cd12148">
    <property type="entry name" value="fungal_TF_MHR"/>
    <property type="match status" value="1"/>
</dbReference>